<dbReference type="Gene3D" id="2.40.50.140">
    <property type="entry name" value="Nucleic acid-binding proteins"/>
    <property type="match status" value="1"/>
</dbReference>
<dbReference type="SUPFAM" id="SSF53335">
    <property type="entry name" value="S-adenosyl-L-methionine-dependent methyltransferases"/>
    <property type="match status" value="1"/>
</dbReference>
<dbReference type="FunFam" id="3.40.50.150:FF:000009">
    <property type="entry name" value="23S rRNA (Uracil(1939)-C(5))-methyltransferase RlmD"/>
    <property type="match status" value="1"/>
</dbReference>
<organism evidence="7 8">
    <name type="scientific">Candidatus Onthousia excrementipullorum</name>
    <dbReference type="NCBI Taxonomy" id="2840884"/>
    <lineage>
        <taxon>Bacteria</taxon>
        <taxon>Bacillati</taxon>
        <taxon>Bacillota</taxon>
        <taxon>Bacilli</taxon>
        <taxon>Candidatus Onthousia</taxon>
    </lineage>
</organism>
<dbReference type="Pfam" id="PF01938">
    <property type="entry name" value="TRAM"/>
    <property type="match status" value="1"/>
</dbReference>
<dbReference type="PANTHER" id="PTHR11061:SF30">
    <property type="entry name" value="TRNA (URACIL(54)-C(5))-METHYLTRANSFERASE"/>
    <property type="match status" value="1"/>
</dbReference>
<feature type="binding site" evidence="4">
    <location>
        <position position="231"/>
    </location>
    <ligand>
        <name>S-adenosyl-L-methionine</name>
        <dbReference type="ChEBI" id="CHEBI:59789"/>
    </ligand>
</feature>
<sequence length="398" mass="45819">MKVKIIDYDHQGRGIAKINNKVIFIPKVKVGEEVSIDIVRDKKRFSIGKRCNHLKVKYCPYYQTCGGCQIGHLTYDEQLEFKKNTVKNIFSKYTNYNLDNLEIIPTKCYNYRNKVTYHIKEERLGYYEEESNNLISIDKCNLLDSDIITLTASLNSFIKVHKKLTKAIIKSLDGKLMLILEGKEDKESIKEFFSSLVSSLYYNNELISGVPSLMIEVLSKKFMVRKDSFFQVNKEGISLIYKEVIDIVKKLNSNIIYDLYCGTGTISLLVSDYAKKVIGIEVVEDAVRDARNNAKLNNITNTEFYLGDVSKVINKLKFVPDTIILDPPRSGISKDLIEFLLSLKVKNIIYVSCNPLTLARDINLLESCYELNYIKLVDEFPNTYHLESITLLNLRKKK</sequence>
<gene>
    <name evidence="7" type="ORF">IAB38_03770</name>
</gene>
<dbReference type="InterPro" id="IPR010280">
    <property type="entry name" value="U5_MeTrfase_fam"/>
</dbReference>
<dbReference type="EMBL" id="DVHC01000038">
    <property type="protein sequence ID" value="HIR59147.1"/>
    <property type="molecule type" value="Genomic_DNA"/>
</dbReference>
<dbReference type="Pfam" id="PF05958">
    <property type="entry name" value="tRNA_U5-meth_tr"/>
    <property type="match status" value="1"/>
</dbReference>
<dbReference type="AlphaFoldDB" id="A0A9D1DUF8"/>
<dbReference type="InterPro" id="IPR012340">
    <property type="entry name" value="NA-bd_OB-fold"/>
</dbReference>
<evidence type="ECO:0000259" key="6">
    <source>
        <dbReference type="PROSITE" id="PS50926"/>
    </source>
</evidence>
<dbReference type="GO" id="GO:0070041">
    <property type="term" value="F:rRNA (uridine-C5-)-methyltransferase activity"/>
    <property type="evidence" value="ECO:0007669"/>
    <property type="project" value="TreeGrafter"/>
</dbReference>
<evidence type="ECO:0000256" key="4">
    <source>
        <dbReference type="PROSITE-ProRule" id="PRU01024"/>
    </source>
</evidence>
<feature type="binding site" evidence="4">
    <location>
        <position position="281"/>
    </location>
    <ligand>
        <name>S-adenosyl-L-methionine</name>
        <dbReference type="ChEBI" id="CHEBI:59789"/>
    </ligand>
</feature>
<dbReference type="InterPro" id="IPR002792">
    <property type="entry name" value="TRAM_dom"/>
</dbReference>
<accession>A0A9D1DUF8</accession>
<feature type="binding site" evidence="4">
    <location>
        <position position="326"/>
    </location>
    <ligand>
        <name>S-adenosyl-L-methionine</name>
        <dbReference type="ChEBI" id="CHEBI:59789"/>
    </ligand>
</feature>
<evidence type="ECO:0000313" key="8">
    <source>
        <dbReference type="Proteomes" id="UP000824232"/>
    </source>
</evidence>
<dbReference type="InterPro" id="IPR029063">
    <property type="entry name" value="SAM-dependent_MTases_sf"/>
</dbReference>
<dbReference type="Gene3D" id="2.40.50.1070">
    <property type="match status" value="1"/>
</dbReference>
<dbReference type="Gene3D" id="3.40.50.150">
    <property type="entry name" value="Vaccinia Virus protein VP39"/>
    <property type="match status" value="1"/>
</dbReference>
<dbReference type="PANTHER" id="PTHR11061">
    <property type="entry name" value="RNA M5U METHYLTRANSFERASE"/>
    <property type="match status" value="1"/>
</dbReference>
<keyword evidence="3 4" id="KW-0949">S-adenosyl-L-methionine</keyword>
<reference evidence="7" key="2">
    <citation type="journal article" date="2021" name="PeerJ">
        <title>Extensive microbial diversity within the chicken gut microbiome revealed by metagenomics and culture.</title>
        <authorList>
            <person name="Gilroy R."/>
            <person name="Ravi A."/>
            <person name="Getino M."/>
            <person name="Pursley I."/>
            <person name="Horton D.L."/>
            <person name="Alikhan N.F."/>
            <person name="Baker D."/>
            <person name="Gharbi K."/>
            <person name="Hall N."/>
            <person name="Watson M."/>
            <person name="Adriaenssens E.M."/>
            <person name="Foster-Nyarko E."/>
            <person name="Jarju S."/>
            <person name="Secka A."/>
            <person name="Antonio M."/>
            <person name="Oren A."/>
            <person name="Chaudhuri R.R."/>
            <person name="La Ragione R."/>
            <person name="Hildebrand F."/>
            <person name="Pallen M.J."/>
        </authorList>
    </citation>
    <scope>NUCLEOTIDE SEQUENCE</scope>
    <source>
        <strain evidence="7">CHK184-20233</strain>
    </source>
</reference>
<dbReference type="GO" id="GO:0070475">
    <property type="term" value="P:rRNA base methylation"/>
    <property type="evidence" value="ECO:0007669"/>
    <property type="project" value="TreeGrafter"/>
</dbReference>
<keyword evidence="1 4" id="KW-0489">Methyltransferase</keyword>
<name>A0A9D1DUF8_9FIRM</name>
<dbReference type="SUPFAM" id="SSF50249">
    <property type="entry name" value="Nucleic acid-binding proteins"/>
    <property type="match status" value="1"/>
</dbReference>
<feature type="binding site" evidence="4">
    <location>
        <position position="260"/>
    </location>
    <ligand>
        <name>S-adenosyl-L-methionine</name>
        <dbReference type="ChEBI" id="CHEBI:59789"/>
    </ligand>
</feature>
<dbReference type="PROSITE" id="PS51687">
    <property type="entry name" value="SAM_MT_RNA_M5U"/>
    <property type="match status" value="1"/>
</dbReference>
<comment type="caution">
    <text evidence="7">The sequence shown here is derived from an EMBL/GenBank/DDBJ whole genome shotgun (WGS) entry which is preliminary data.</text>
</comment>
<feature type="active site" evidence="5">
    <location>
        <position position="353"/>
    </location>
</feature>
<evidence type="ECO:0000256" key="3">
    <source>
        <dbReference type="ARBA" id="ARBA00022691"/>
    </source>
</evidence>
<protein>
    <submittedName>
        <fullName evidence="7">Class I SAM-dependent RNA methyltransferase</fullName>
    </submittedName>
</protein>
<dbReference type="PROSITE" id="PS01230">
    <property type="entry name" value="TRMA_1"/>
    <property type="match status" value="1"/>
</dbReference>
<dbReference type="Proteomes" id="UP000824232">
    <property type="component" value="Unassembled WGS sequence"/>
</dbReference>
<dbReference type="CDD" id="cd02440">
    <property type="entry name" value="AdoMet_MTases"/>
    <property type="match status" value="1"/>
</dbReference>
<evidence type="ECO:0000313" key="7">
    <source>
        <dbReference type="EMBL" id="HIR59147.1"/>
    </source>
</evidence>
<evidence type="ECO:0000256" key="5">
    <source>
        <dbReference type="PROSITE-ProRule" id="PRU10015"/>
    </source>
</evidence>
<keyword evidence="2 4" id="KW-0808">Transferase</keyword>
<feature type="domain" description="TRAM" evidence="6">
    <location>
        <begin position="1"/>
        <end position="52"/>
    </location>
</feature>
<proteinExistence type="inferred from homology"/>
<reference evidence="7" key="1">
    <citation type="submission" date="2020-10" db="EMBL/GenBank/DDBJ databases">
        <authorList>
            <person name="Gilroy R."/>
        </authorList>
    </citation>
    <scope>NUCLEOTIDE SEQUENCE</scope>
    <source>
        <strain evidence="7">CHK184-20233</strain>
    </source>
</reference>
<evidence type="ECO:0000256" key="2">
    <source>
        <dbReference type="ARBA" id="ARBA00022679"/>
    </source>
</evidence>
<dbReference type="InterPro" id="IPR030390">
    <property type="entry name" value="MeTrfase_TrmA_AS"/>
</dbReference>
<dbReference type="PROSITE" id="PS50926">
    <property type="entry name" value="TRAM"/>
    <property type="match status" value="1"/>
</dbReference>
<evidence type="ECO:0000256" key="1">
    <source>
        <dbReference type="ARBA" id="ARBA00022603"/>
    </source>
</evidence>
<feature type="active site" description="Nucleophile" evidence="4">
    <location>
        <position position="353"/>
    </location>
</feature>
<comment type="similarity">
    <text evidence="4">Belongs to the class I-like SAM-binding methyltransferase superfamily. RNA M5U methyltransferase family.</text>
</comment>